<evidence type="ECO:0000256" key="4">
    <source>
        <dbReference type="ARBA" id="ARBA00022692"/>
    </source>
</evidence>
<dbReference type="PANTHER" id="PTHR43744">
    <property type="entry name" value="ABC TRANSPORTER PERMEASE PROTEIN MG189-RELATED-RELATED"/>
    <property type="match status" value="1"/>
</dbReference>
<feature type="region of interest" description="Disordered" evidence="8">
    <location>
        <begin position="1"/>
        <end position="32"/>
    </location>
</feature>
<keyword evidence="6 7" id="KW-0472">Membrane</keyword>
<feature type="transmembrane region" description="Helical" evidence="7">
    <location>
        <begin position="140"/>
        <end position="161"/>
    </location>
</feature>
<evidence type="ECO:0000256" key="1">
    <source>
        <dbReference type="ARBA" id="ARBA00004651"/>
    </source>
</evidence>
<evidence type="ECO:0000256" key="6">
    <source>
        <dbReference type="ARBA" id="ARBA00023136"/>
    </source>
</evidence>
<dbReference type="Gene3D" id="1.10.3720.10">
    <property type="entry name" value="MetI-like"/>
    <property type="match status" value="1"/>
</dbReference>
<evidence type="ECO:0000256" key="2">
    <source>
        <dbReference type="ARBA" id="ARBA00022448"/>
    </source>
</evidence>
<feature type="transmembrane region" description="Helical" evidence="7">
    <location>
        <begin position="72"/>
        <end position="91"/>
    </location>
</feature>
<keyword evidence="3" id="KW-1003">Cell membrane</keyword>
<reference evidence="10" key="1">
    <citation type="submission" date="2017-09" db="EMBL/GenBank/DDBJ databases">
        <title>Complete Genome Sequence of ansamitocin-producing Bacterium Actinosynnema pretiosum X47.</title>
        <authorList>
            <person name="Cao G."/>
            <person name="Zong G."/>
            <person name="Zhong C."/>
            <person name="Fu J."/>
        </authorList>
    </citation>
    <scope>NUCLEOTIDE SEQUENCE [LARGE SCALE GENOMIC DNA]</scope>
    <source>
        <strain evidence="10">X47</strain>
    </source>
</reference>
<dbReference type="AlphaFoldDB" id="A0A290Z456"/>
<name>A0A290Z456_9PSEU</name>
<dbReference type="GO" id="GO:0005886">
    <property type="term" value="C:plasma membrane"/>
    <property type="evidence" value="ECO:0007669"/>
    <property type="project" value="UniProtKB-SubCell"/>
</dbReference>
<dbReference type="EMBL" id="CP023445">
    <property type="protein sequence ID" value="ATE53772.1"/>
    <property type="molecule type" value="Genomic_DNA"/>
</dbReference>
<proteinExistence type="inferred from homology"/>
<dbReference type="CDD" id="cd06261">
    <property type="entry name" value="TM_PBP2"/>
    <property type="match status" value="1"/>
</dbReference>
<evidence type="ECO:0000256" key="5">
    <source>
        <dbReference type="ARBA" id="ARBA00022989"/>
    </source>
</evidence>
<feature type="domain" description="ABC transmembrane type-1" evidence="9">
    <location>
        <begin position="104"/>
        <end position="304"/>
    </location>
</feature>
<dbReference type="SUPFAM" id="SSF161098">
    <property type="entry name" value="MetI-like"/>
    <property type="match status" value="1"/>
</dbReference>
<protein>
    <submittedName>
        <fullName evidence="10">ABC transporter permease</fullName>
    </submittedName>
</protein>
<dbReference type="RefSeq" id="WP_096492706.1">
    <property type="nucleotide sequence ID" value="NZ_CP023445.1"/>
</dbReference>
<dbReference type="PANTHER" id="PTHR43744:SF9">
    <property type="entry name" value="POLYGALACTURONAN_RHAMNOGALACTURONAN TRANSPORT SYSTEM PERMEASE PROTEIN YTCP"/>
    <property type="match status" value="1"/>
</dbReference>
<evidence type="ECO:0000313" key="10">
    <source>
        <dbReference type="EMBL" id="ATE53772.1"/>
    </source>
</evidence>
<keyword evidence="2 7" id="KW-0813">Transport</keyword>
<keyword evidence="4 7" id="KW-0812">Transmembrane</keyword>
<accession>A0A290Z456</accession>
<evidence type="ECO:0000256" key="8">
    <source>
        <dbReference type="SAM" id="MobiDB-lite"/>
    </source>
</evidence>
<feature type="compositionally biased region" description="Low complexity" evidence="8">
    <location>
        <begin position="1"/>
        <end position="17"/>
    </location>
</feature>
<keyword evidence="5 7" id="KW-1133">Transmembrane helix</keyword>
<dbReference type="InterPro" id="IPR035906">
    <property type="entry name" value="MetI-like_sf"/>
</dbReference>
<feature type="transmembrane region" description="Helical" evidence="7">
    <location>
        <begin position="289"/>
        <end position="310"/>
    </location>
</feature>
<evidence type="ECO:0000256" key="7">
    <source>
        <dbReference type="RuleBase" id="RU363032"/>
    </source>
</evidence>
<feature type="transmembrane region" description="Helical" evidence="7">
    <location>
        <begin position="45"/>
        <end position="65"/>
    </location>
</feature>
<feature type="transmembrane region" description="Helical" evidence="7">
    <location>
        <begin position="173"/>
        <end position="191"/>
    </location>
</feature>
<gene>
    <name evidence="10" type="ORF">CNX65_11090</name>
</gene>
<dbReference type="PROSITE" id="PS50928">
    <property type="entry name" value="ABC_TM1"/>
    <property type="match status" value="1"/>
</dbReference>
<comment type="similarity">
    <text evidence="7">Belongs to the binding-protein-dependent transport system permease family.</text>
</comment>
<keyword evidence="11" id="KW-1185">Reference proteome</keyword>
<dbReference type="Proteomes" id="UP000218505">
    <property type="component" value="Chromosome"/>
</dbReference>
<dbReference type="InterPro" id="IPR000515">
    <property type="entry name" value="MetI-like"/>
</dbReference>
<evidence type="ECO:0000313" key="11">
    <source>
        <dbReference type="Proteomes" id="UP000218505"/>
    </source>
</evidence>
<comment type="subcellular location">
    <subcellularLocation>
        <location evidence="1 7">Cell membrane</location>
        <topology evidence="1 7">Multi-pass membrane protein</topology>
    </subcellularLocation>
</comment>
<organism evidence="10 11">
    <name type="scientific">Actinosynnema pretiosum</name>
    <dbReference type="NCBI Taxonomy" id="42197"/>
    <lineage>
        <taxon>Bacteria</taxon>
        <taxon>Bacillati</taxon>
        <taxon>Actinomycetota</taxon>
        <taxon>Actinomycetes</taxon>
        <taxon>Pseudonocardiales</taxon>
        <taxon>Pseudonocardiaceae</taxon>
        <taxon>Actinosynnema</taxon>
    </lineage>
</organism>
<feature type="transmembrane region" description="Helical" evidence="7">
    <location>
        <begin position="103"/>
        <end position="128"/>
    </location>
</feature>
<dbReference type="Pfam" id="PF00528">
    <property type="entry name" value="BPD_transp_1"/>
    <property type="match status" value="1"/>
</dbReference>
<evidence type="ECO:0000256" key="3">
    <source>
        <dbReference type="ARBA" id="ARBA00022475"/>
    </source>
</evidence>
<sequence>MTTTTPGTTPGTTGRPTVHAARASAKPTRPVWEEPPSALGRAAKGVLVAVILLVVLFPLWVVVLTSLSTQQAITAAGGLVVVPDGITFAAYQELLTGGVVTRAVLVSVGITAVGTAFSTGISLLAAYGLSRPGTFAHRPLLFLVLLTFLFGPGLIPTYLLVQSLGMLDSYSALILPGAVSAFNLVVLRSFFMNLPGELIDSARIDGASEFGVLTRIVLPLSKGVTAVVSLFYAVGYWNAFFNAFLYLNSTEKWPLQLVLRTFVLQGQPIPGVTQGAETVGAGGGLVATLAIKMAVVVLALVPVAVVYPFVQKHFTKGVIVGAVKG</sequence>
<dbReference type="KEGG" id="apre:CNX65_11090"/>
<evidence type="ECO:0000259" key="9">
    <source>
        <dbReference type="PROSITE" id="PS50928"/>
    </source>
</evidence>
<dbReference type="GO" id="GO:0055085">
    <property type="term" value="P:transmembrane transport"/>
    <property type="evidence" value="ECO:0007669"/>
    <property type="project" value="InterPro"/>
</dbReference>